<keyword evidence="3" id="KW-1185">Reference proteome</keyword>
<sequence>MMVLPDYYLNRIENDEDLDDSQSGNVVGSPRNYSDSESERTIRRRAIWSSLLKTIPNRNLIPEPALIVGTTTVMGGQLTLELQERGFFRTTMGRVIEY</sequence>
<dbReference type="WBParaSite" id="NBR_0001339701-mRNA-1">
    <property type="protein sequence ID" value="NBR_0001339701-mRNA-1"/>
    <property type="gene ID" value="NBR_0001339701"/>
</dbReference>
<reference evidence="2 3" key="2">
    <citation type="submission" date="2018-11" db="EMBL/GenBank/DDBJ databases">
        <authorList>
            <consortium name="Pathogen Informatics"/>
        </authorList>
    </citation>
    <scope>NUCLEOTIDE SEQUENCE [LARGE SCALE GENOMIC DNA]</scope>
</reference>
<dbReference type="AlphaFoldDB" id="A0A0N4YAI0"/>
<dbReference type="EMBL" id="UYSL01021026">
    <property type="protein sequence ID" value="VDL76987.1"/>
    <property type="molecule type" value="Genomic_DNA"/>
</dbReference>
<protein>
    <submittedName>
        <fullName evidence="4">Rad21_Rec8 domain-containing protein</fullName>
    </submittedName>
</protein>
<gene>
    <name evidence="2" type="ORF">NBR_LOCUS13398</name>
</gene>
<organism evidence="4">
    <name type="scientific">Nippostrongylus brasiliensis</name>
    <name type="common">Rat hookworm</name>
    <dbReference type="NCBI Taxonomy" id="27835"/>
    <lineage>
        <taxon>Eukaryota</taxon>
        <taxon>Metazoa</taxon>
        <taxon>Ecdysozoa</taxon>
        <taxon>Nematoda</taxon>
        <taxon>Chromadorea</taxon>
        <taxon>Rhabditida</taxon>
        <taxon>Rhabditina</taxon>
        <taxon>Rhabditomorpha</taxon>
        <taxon>Strongyloidea</taxon>
        <taxon>Heligmosomidae</taxon>
        <taxon>Nippostrongylus</taxon>
    </lineage>
</organism>
<evidence type="ECO:0000256" key="1">
    <source>
        <dbReference type="SAM" id="MobiDB-lite"/>
    </source>
</evidence>
<evidence type="ECO:0000313" key="4">
    <source>
        <dbReference type="WBParaSite" id="NBR_0001339701-mRNA-1"/>
    </source>
</evidence>
<feature type="region of interest" description="Disordered" evidence="1">
    <location>
        <begin position="14"/>
        <end position="38"/>
    </location>
</feature>
<feature type="compositionally biased region" description="Polar residues" evidence="1">
    <location>
        <begin position="21"/>
        <end position="35"/>
    </location>
</feature>
<accession>A0A0N4YAI0</accession>
<dbReference type="Proteomes" id="UP000271162">
    <property type="component" value="Unassembled WGS sequence"/>
</dbReference>
<name>A0A0N4YAI0_NIPBR</name>
<evidence type="ECO:0000313" key="3">
    <source>
        <dbReference type="Proteomes" id="UP000271162"/>
    </source>
</evidence>
<proteinExistence type="predicted"/>
<reference evidence="4" key="1">
    <citation type="submission" date="2017-02" db="UniProtKB">
        <authorList>
            <consortium name="WormBaseParasite"/>
        </authorList>
    </citation>
    <scope>IDENTIFICATION</scope>
</reference>
<evidence type="ECO:0000313" key="2">
    <source>
        <dbReference type="EMBL" id="VDL76987.1"/>
    </source>
</evidence>